<keyword evidence="2" id="KW-0963">Cytoplasm</keyword>
<dbReference type="InterPro" id="IPR043519">
    <property type="entry name" value="NT_sf"/>
</dbReference>
<evidence type="ECO:0000313" key="4">
    <source>
        <dbReference type="Proteomes" id="UP000319342"/>
    </source>
</evidence>
<dbReference type="GO" id="GO:0017148">
    <property type="term" value="P:negative regulation of translation"/>
    <property type="evidence" value="ECO:0007669"/>
    <property type="project" value="UniProtKB-UniRule"/>
</dbReference>
<sequence length="149" mass="16614">MDTLSNPTTPATISQKEARIETKELAAIAAQLVEAKRAEDVEVIEVADQLKVADYFVIATGTSRAHVKALFDELHVRLKAAGHRHLPAEGTELGWWIVLDYGDVVVHLLQPQAREFYDLERLYGDCPRLDWRSVDVKLPGELSEQGPLA</sequence>
<keyword evidence="2" id="KW-0678">Repressor</keyword>
<dbReference type="HAMAP" id="MF_01477">
    <property type="entry name" value="Iojap_RsfS"/>
    <property type="match status" value="1"/>
</dbReference>
<dbReference type="Pfam" id="PF02410">
    <property type="entry name" value="RsfS"/>
    <property type="match status" value="1"/>
</dbReference>
<dbReference type="GO" id="GO:0090071">
    <property type="term" value="P:negative regulation of ribosome biogenesis"/>
    <property type="evidence" value="ECO:0007669"/>
    <property type="project" value="UniProtKB-UniRule"/>
</dbReference>
<protein>
    <recommendedName>
        <fullName evidence="2">Ribosomal silencing factor RsfS</fullName>
    </recommendedName>
</protein>
<dbReference type="Proteomes" id="UP000319342">
    <property type="component" value="Chromosome"/>
</dbReference>
<keyword evidence="2" id="KW-0810">Translation regulation</keyword>
<comment type="subunit">
    <text evidence="2">Interacts with ribosomal protein uL14 (rplN).</text>
</comment>
<proteinExistence type="inferred from homology"/>
<dbReference type="NCBIfam" id="TIGR00090">
    <property type="entry name" value="rsfS_iojap_ybeB"/>
    <property type="match status" value="1"/>
</dbReference>
<dbReference type="GO" id="GO:0005737">
    <property type="term" value="C:cytoplasm"/>
    <property type="evidence" value="ECO:0007669"/>
    <property type="project" value="UniProtKB-SubCell"/>
</dbReference>
<dbReference type="SUPFAM" id="SSF81301">
    <property type="entry name" value="Nucleotidyltransferase"/>
    <property type="match status" value="1"/>
</dbReference>
<comment type="function">
    <text evidence="2">Functions as a ribosomal silencing factor. Interacts with ribosomal protein uL14 (rplN), blocking formation of intersubunit bridge B8. Prevents association of the 30S and 50S ribosomal subunits and the formation of functional ribosomes, thus repressing translation.</text>
</comment>
<comment type="subcellular location">
    <subcellularLocation>
        <location evidence="2">Cytoplasm</location>
    </subcellularLocation>
</comment>
<evidence type="ECO:0000313" key="3">
    <source>
        <dbReference type="EMBL" id="QDU85623.1"/>
    </source>
</evidence>
<reference evidence="3 4" key="1">
    <citation type="submission" date="2019-02" db="EMBL/GenBank/DDBJ databases">
        <title>Deep-cultivation of Planctomycetes and their phenomic and genomic characterization uncovers novel biology.</title>
        <authorList>
            <person name="Wiegand S."/>
            <person name="Jogler M."/>
            <person name="Boedeker C."/>
            <person name="Pinto D."/>
            <person name="Vollmers J."/>
            <person name="Rivas-Marin E."/>
            <person name="Kohn T."/>
            <person name="Peeters S.H."/>
            <person name="Heuer A."/>
            <person name="Rast P."/>
            <person name="Oberbeckmann S."/>
            <person name="Bunk B."/>
            <person name="Jeske O."/>
            <person name="Meyerdierks A."/>
            <person name="Storesund J.E."/>
            <person name="Kallscheuer N."/>
            <person name="Luecker S."/>
            <person name="Lage O.M."/>
            <person name="Pohl T."/>
            <person name="Merkel B.J."/>
            <person name="Hornburger P."/>
            <person name="Mueller R.-W."/>
            <person name="Bruemmer F."/>
            <person name="Labrenz M."/>
            <person name="Spormann A.M."/>
            <person name="Op den Camp H."/>
            <person name="Overmann J."/>
            <person name="Amann R."/>
            <person name="Jetten M.S.M."/>
            <person name="Mascher T."/>
            <person name="Medema M.H."/>
            <person name="Devos D.P."/>
            <person name="Kaster A.-K."/>
            <person name="Ovreas L."/>
            <person name="Rohde M."/>
            <person name="Galperin M.Y."/>
            <person name="Jogler C."/>
        </authorList>
    </citation>
    <scope>NUCLEOTIDE SEQUENCE [LARGE SCALE GENOMIC DNA]</scope>
    <source>
        <strain evidence="3 4">Pla163</strain>
    </source>
</reference>
<name>A0A518D2B1_9BACT</name>
<dbReference type="Gene3D" id="3.30.460.10">
    <property type="entry name" value="Beta Polymerase, domain 2"/>
    <property type="match status" value="1"/>
</dbReference>
<comment type="similarity">
    <text evidence="1 2">Belongs to the Iojap/RsfS family.</text>
</comment>
<dbReference type="GO" id="GO:0043023">
    <property type="term" value="F:ribosomal large subunit binding"/>
    <property type="evidence" value="ECO:0007669"/>
    <property type="project" value="TreeGrafter"/>
</dbReference>
<dbReference type="AlphaFoldDB" id="A0A518D2B1"/>
<accession>A0A518D2B1</accession>
<gene>
    <name evidence="2 3" type="primary">rsfS</name>
    <name evidence="3" type="ORF">Pla163_27550</name>
</gene>
<organism evidence="3 4">
    <name type="scientific">Rohdeia mirabilis</name>
    <dbReference type="NCBI Taxonomy" id="2528008"/>
    <lineage>
        <taxon>Bacteria</taxon>
        <taxon>Pseudomonadati</taxon>
        <taxon>Planctomycetota</taxon>
        <taxon>Planctomycetia</taxon>
        <taxon>Planctomycetia incertae sedis</taxon>
        <taxon>Rohdeia</taxon>
    </lineage>
</organism>
<dbReference type="GO" id="GO:0042256">
    <property type="term" value="P:cytosolic ribosome assembly"/>
    <property type="evidence" value="ECO:0007669"/>
    <property type="project" value="UniProtKB-UniRule"/>
</dbReference>
<evidence type="ECO:0000256" key="2">
    <source>
        <dbReference type="HAMAP-Rule" id="MF_01477"/>
    </source>
</evidence>
<dbReference type="RefSeq" id="WP_419185928.1">
    <property type="nucleotide sequence ID" value="NZ_CP036290.1"/>
</dbReference>
<dbReference type="EMBL" id="CP036290">
    <property type="protein sequence ID" value="QDU85623.1"/>
    <property type="molecule type" value="Genomic_DNA"/>
</dbReference>
<dbReference type="PANTHER" id="PTHR21043">
    <property type="entry name" value="IOJAP SUPERFAMILY ORTHOLOG"/>
    <property type="match status" value="1"/>
</dbReference>
<keyword evidence="4" id="KW-1185">Reference proteome</keyword>
<dbReference type="PANTHER" id="PTHR21043:SF0">
    <property type="entry name" value="MITOCHONDRIAL ASSEMBLY OF RIBOSOMAL LARGE SUBUNIT PROTEIN 1"/>
    <property type="match status" value="1"/>
</dbReference>
<dbReference type="InterPro" id="IPR004394">
    <property type="entry name" value="Iojap/RsfS/C7orf30"/>
</dbReference>
<evidence type="ECO:0000256" key="1">
    <source>
        <dbReference type="ARBA" id="ARBA00010574"/>
    </source>
</evidence>